<reference evidence="2 3" key="2">
    <citation type="submission" date="2013-09" db="EMBL/GenBank/DDBJ databases">
        <title>Whole genome comparison of six Crocosphaera watsonii strains with differing phenotypes.</title>
        <authorList>
            <person name="Bench S.R."/>
            <person name="Heller P."/>
            <person name="Frank I."/>
            <person name="Arciniega M."/>
            <person name="Shilova I.N."/>
            <person name="Zehr J.P."/>
        </authorList>
    </citation>
    <scope>NUCLEOTIDE SEQUENCE [LARGE SCALE GENOMIC DNA]</scope>
    <source>
        <strain evidence="2 3">WH 8502</strain>
    </source>
</reference>
<keyword evidence="1" id="KW-0812">Transmembrane</keyword>
<feature type="transmembrane region" description="Helical" evidence="1">
    <location>
        <begin position="12"/>
        <end position="32"/>
    </location>
</feature>
<dbReference type="EMBL" id="CAQK01000350">
    <property type="protein sequence ID" value="CCQ50757.1"/>
    <property type="molecule type" value="Genomic_DNA"/>
</dbReference>
<gene>
    <name evidence="2" type="ORF">CWATWH8502_1792</name>
</gene>
<accession>T2ID63</accession>
<reference evidence="2 3" key="1">
    <citation type="submission" date="2013-01" db="EMBL/GenBank/DDBJ databases">
        <authorList>
            <person name="Bench S."/>
        </authorList>
    </citation>
    <scope>NUCLEOTIDE SEQUENCE [LARGE SCALE GENOMIC DNA]</scope>
    <source>
        <strain evidence="2 3">WH 8502</strain>
    </source>
</reference>
<dbReference type="Proteomes" id="UP000018348">
    <property type="component" value="Unassembled WGS sequence"/>
</dbReference>
<evidence type="ECO:0000256" key="1">
    <source>
        <dbReference type="SAM" id="Phobius"/>
    </source>
</evidence>
<proteinExistence type="predicted"/>
<sequence>MNRNLFAWRNRLICIVLTTIILLVVLVTKSGFPHQEKWLLLLFKRDEGCG</sequence>
<protein>
    <submittedName>
        <fullName evidence="2">Uncharacterized protein</fullName>
    </submittedName>
</protein>
<organism evidence="2 3">
    <name type="scientific">Crocosphaera watsonii WH 8502</name>
    <dbReference type="NCBI Taxonomy" id="423474"/>
    <lineage>
        <taxon>Bacteria</taxon>
        <taxon>Bacillati</taxon>
        <taxon>Cyanobacteriota</taxon>
        <taxon>Cyanophyceae</taxon>
        <taxon>Oscillatoriophycideae</taxon>
        <taxon>Chroococcales</taxon>
        <taxon>Aphanothecaceae</taxon>
        <taxon>Crocosphaera</taxon>
    </lineage>
</organism>
<comment type="caution">
    <text evidence="2">The sequence shown here is derived from an EMBL/GenBank/DDBJ whole genome shotgun (WGS) entry which is preliminary data.</text>
</comment>
<evidence type="ECO:0000313" key="2">
    <source>
        <dbReference type="EMBL" id="CCQ50757.1"/>
    </source>
</evidence>
<evidence type="ECO:0000313" key="3">
    <source>
        <dbReference type="Proteomes" id="UP000018348"/>
    </source>
</evidence>
<name>T2ID63_CROWT</name>
<dbReference type="AlphaFoldDB" id="T2ID63"/>
<keyword evidence="1" id="KW-1133">Transmembrane helix</keyword>
<keyword evidence="1" id="KW-0472">Membrane</keyword>